<reference evidence="2" key="1">
    <citation type="submission" date="2021-12" db="EMBL/GenBank/DDBJ databases">
        <title>Novel species in genus Dyadobacter.</title>
        <authorList>
            <person name="Ma C."/>
        </authorList>
    </citation>
    <scope>NUCLEOTIDE SEQUENCE</scope>
    <source>
        <strain evidence="2">LJ419</strain>
    </source>
</reference>
<organism evidence="2 3">
    <name type="scientific">Dyadobacter chenwenxiniae</name>
    <dbReference type="NCBI Taxonomy" id="2906456"/>
    <lineage>
        <taxon>Bacteria</taxon>
        <taxon>Pseudomonadati</taxon>
        <taxon>Bacteroidota</taxon>
        <taxon>Cytophagia</taxon>
        <taxon>Cytophagales</taxon>
        <taxon>Spirosomataceae</taxon>
        <taxon>Dyadobacter</taxon>
    </lineage>
</organism>
<evidence type="ECO:0000313" key="3">
    <source>
        <dbReference type="Proteomes" id="UP001139000"/>
    </source>
</evidence>
<feature type="region of interest" description="Disordered" evidence="1">
    <location>
        <begin position="181"/>
        <end position="213"/>
    </location>
</feature>
<dbReference type="EMBL" id="JAJTTC010000001">
    <property type="protein sequence ID" value="MCF0061320.1"/>
    <property type="molecule type" value="Genomic_DNA"/>
</dbReference>
<feature type="compositionally biased region" description="Basic and acidic residues" evidence="1">
    <location>
        <begin position="199"/>
        <end position="213"/>
    </location>
</feature>
<keyword evidence="3" id="KW-1185">Reference proteome</keyword>
<protein>
    <submittedName>
        <fullName evidence="2">Uncharacterized protein</fullName>
    </submittedName>
</protein>
<proteinExistence type="predicted"/>
<comment type="caution">
    <text evidence="2">The sequence shown here is derived from an EMBL/GenBank/DDBJ whole genome shotgun (WGS) entry which is preliminary data.</text>
</comment>
<gene>
    <name evidence="2" type="ORF">LXM26_07440</name>
</gene>
<evidence type="ECO:0000313" key="2">
    <source>
        <dbReference type="EMBL" id="MCF0061320.1"/>
    </source>
</evidence>
<name>A0A9X1PHU6_9BACT</name>
<accession>A0A9X1PHU6</accession>
<evidence type="ECO:0000256" key="1">
    <source>
        <dbReference type="SAM" id="MobiDB-lite"/>
    </source>
</evidence>
<dbReference type="RefSeq" id="WP_234654533.1">
    <property type="nucleotide sequence ID" value="NZ_CP094997.1"/>
</dbReference>
<dbReference type="AlphaFoldDB" id="A0A9X1PHU6"/>
<dbReference type="Proteomes" id="UP001139000">
    <property type="component" value="Unassembled WGS sequence"/>
</dbReference>
<sequence>METNNEKSKEVKFPEGYEYFAENARFTASQLRQIDREIKDLPVEDLKQSTYRLRFAPPGLGREIKKWQTGRDRKLLETQKEEIEKEAMAKLEKDMEKWGIDPETADRIRTATIDTHNPNIFREMNDKEFAASRQAQKDLNHSQNYMRTLLEKNRETAETGNKKTTPEKLKTLMTAFPRALFSQRSPSISFQKEFGAGNKDNKGKTKSKESDRE</sequence>